<accession>A0AAN6Y9Q1</accession>
<dbReference type="EMBL" id="MU858082">
    <property type="protein sequence ID" value="KAK4215268.1"/>
    <property type="molecule type" value="Genomic_DNA"/>
</dbReference>
<evidence type="ECO:0000313" key="4">
    <source>
        <dbReference type="Proteomes" id="UP001301769"/>
    </source>
</evidence>
<keyword evidence="2" id="KW-0472">Membrane</keyword>
<keyword evidence="2" id="KW-1133">Transmembrane helix</keyword>
<feature type="transmembrane region" description="Helical" evidence="2">
    <location>
        <begin position="128"/>
        <end position="150"/>
    </location>
</feature>
<evidence type="ECO:0000256" key="1">
    <source>
        <dbReference type="SAM" id="MobiDB-lite"/>
    </source>
</evidence>
<sequence length="495" mass="53393">MAPGSRSRPPSLRRQSQPVYPLPMIIEDVAGVAAAAPIVPERSPRRTRPASLPGLPSAPYGGGLSRNSSTASSRPASERAPSSLSISNAGSGSAARDGVVKTEAPRRHDPERHRVLNRMAKRGGWYKLILISILLAGIIIGLGVGLTLGLRKRNDRAPPPQLPVDLFPAGLYAFTTALTNISTACLPSSFPTEAWQCLSGPSTSNASVSTTNPNMLSTTYHWIIEPTSPFSYVISSSPPPSDNQTSLDQGATTLPTFTNLSLTLHDANQATERFTFSFTMPKSVRVEIPLNSSSNSSSSSAISARRATALELDTRRLSRRQQQDKQKQITCFFNTTTMSATIWTRMRASFPQNIPDLPTPVNASRTSFAPWPFRVEVTEVELGSDLNSTTGMPECKGSDGKVVPLPGLVARDISEMDDAVAARRRWVEEFPRIKTRGMIRRQEEETQSNECSCRYANYELESTHAAGSDAGRSSSVSPVTRSTSTSVPTTTSAVG</sequence>
<protein>
    <submittedName>
        <fullName evidence="3">Uncharacterized protein</fullName>
    </submittedName>
</protein>
<gene>
    <name evidence="3" type="ORF">QBC37DRAFT_129272</name>
</gene>
<feature type="compositionally biased region" description="Low complexity" evidence="1">
    <location>
        <begin position="472"/>
        <end position="495"/>
    </location>
</feature>
<feature type="region of interest" description="Disordered" evidence="1">
    <location>
        <begin position="38"/>
        <end position="114"/>
    </location>
</feature>
<keyword evidence="2" id="KW-0812">Transmembrane</keyword>
<proteinExistence type="predicted"/>
<evidence type="ECO:0000256" key="2">
    <source>
        <dbReference type="SAM" id="Phobius"/>
    </source>
</evidence>
<feature type="region of interest" description="Disordered" evidence="1">
    <location>
        <begin position="464"/>
        <end position="495"/>
    </location>
</feature>
<reference evidence="3" key="1">
    <citation type="journal article" date="2023" name="Mol. Phylogenet. Evol.">
        <title>Genome-scale phylogeny and comparative genomics of the fungal order Sordariales.</title>
        <authorList>
            <person name="Hensen N."/>
            <person name="Bonometti L."/>
            <person name="Westerberg I."/>
            <person name="Brannstrom I.O."/>
            <person name="Guillou S."/>
            <person name="Cros-Aarteil S."/>
            <person name="Calhoun S."/>
            <person name="Haridas S."/>
            <person name="Kuo A."/>
            <person name="Mondo S."/>
            <person name="Pangilinan J."/>
            <person name="Riley R."/>
            <person name="LaButti K."/>
            <person name="Andreopoulos B."/>
            <person name="Lipzen A."/>
            <person name="Chen C."/>
            <person name="Yan M."/>
            <person name="Daum C."/>
            <person name="Ng V."/>
            <person name="Clum A."/>
            <person name="Steindorff A."/>
            <person name="Ohm R.A."/>
            <person name="Martin F."/>
            <person name="Silar P."/>
            <person name="Natvig D.O."/>
            <person name="Lalanne C."/>
            <person name="Gautier V."/>
            <person name="Ament-Velasquez S.L."/>
            <person name="Kruys A."/>
            <person name="Hutchinson M.I."/>
            <person name="Powell A.J."/>
            <person name="Barry K."/>
            <person name="Miller A.N."/>
            <person name="Grigoriev I.V."/>
            <person name="Debuchy R."/>
            <person name="Gladieux P."/>
            <person name="Hiltunen Thoren M."/>
            <person name="Johannesson H."/>
        </authorList>
    </citation>
    <scope>NUCLEOTIDE SEQUENCE</scope>
    <source>
        <strain evidence="3">PSN293</strain>
    </source>
</reference>
<dbReference type="AlphaFoldDB" id="A0AAN6Y9Q1"/>
<feature type="compositionally biased region" description="Basic and acidic residues" evidence="1">
    <location>
        <begin position="98"/>
        <end position="114"/>
    </location>
</feature>
<organism evidence="3 4">
    <name type="scientific">Rhypophila decipiens</name>
    <dbReference type="NCBI Taxonomy" id="261697"/>
    <lineage>
        <taxon>Eukaryota</taxon>
        <taxon>Fungi</taxon>
        <taxon>Dikarya</taxon>
        <taxon>Ascomycota</taxon>
        <taxon>Pezizomycotina</taxon>
        <taxon>Sordariomycetes</taxon>
        <taxon>Sordariomycetidae</taxon>
        <taxon>Sordariales</taxon>
        <taxon>Naviculisporaceae</taxon>
        <taxon>Rhypophila</taxon>
    </lineage>
</organism>
<comment type="caution">
    <text evidence="3">The sequence shown here is derived from an EMBL/GenBank/DDBJ whole genome shotgun (WGS) entry which is preliminary data.</text>
</comment>
<reference evidence="3" key="2">
    <citation type="submission" date="2023-05" db="EMBL/GenBank/DDBJ databases">
        <authorList>
            <consortium name="Lawrence Berkeley National Laboratory"/>
            <person name="Steindorff A."/>
            <person name="Hensen N."/>
            <person name="Bonometti L."/>
            <person name="Westerberg I."/>
            <person name="Brannstrom I.O."/>
            <person name="Guillou S."/>
            <person name="Cros-Aarteil S."/>
            <person name="Calhoun S."/>
            <person name="Haridas S."/>
            <person name="Kuo A."/>
            <person name="Mondo S."/>
            <person name="Pangilinan J."/>
            <person name="Riley R."/>
            <person name="Labutti K."/>
            <person name="Andreopoulos B."/>
            <person name="Lipzen A."/>
            <person name="Chen C."/>
            <person name="Yanf M."/>
            <person name="Daum C."/>
            <person name="Ng V."/>
            <person name="Clum A."/>
            <person name="Ohm R."/>
            <person name="Martin F."/>
            <person name="Silar P."/>
            <person name="Natvig D."/>
            <person name="Lalanne C."/>
            <person name="Gautier V."/>
            <person name="Ament-Velasquez S.L."/>
            <person name="Kruys A."/>
            <person name="Hutchinson M.I."/>
            <person name="Powell A.J."/>
            <person name="Barry K."/>
            <person name="Miller A.N."/>
            <person name="Grigoriev I.V."/>
            <person name="Debuchy R."/>
            <person name="Gladieux P."/>
            <person name="Thoren M.H."/>
            <person name="Johannesson H."/>
        </authorList>
    </citation>
    <scope>NUCLEOTIDE SEQUENCE</scope>
    <source>
        <strain evidence="3">PSN293</strain>
    </source>
</reference>
<name>A0AAN6Y9Q1_9PEZI</name>
<evidence type="ECO:0000313" key="3">
    <source>
        <dbReference type="EMBL" id="KAK4215268.1"/>
    </source>
</evidence>
<keyword evidence="4" id="KW-1185">Reference proteome</keyword>
<feature type="compositionally biased region" description="Low complexity" evidence="1">
    <location>
        <begin position="1"/>
        <end position="18"/>
    </location>
</feature>
<feature type="compositionally biased region" description="Low complexity" evidence="1">
    <location>
        <begin position="65"/>
        <end position="95"/>
    </location>
</feature>
<dbReference type="Proteomes" id="UP001301769">
    <property type="component" value="Unassembled WGS sequence"/>
</dbReference>
<feature type="region of interest" description="Disordered" evidence="1">
    <location>
        <begin position="1"/>
        <end position="20"/>
    </location>
</feature>